<protein>
    <recommendedName>
        <fullName evidence="3">Holliday junction nuclease RuvC</fullName>
    </recommendedName>
</protein>
<comment type="caution">
    <text evidence="1">The sequence shown here is derived from an EMBL/GenBank/DDBJ whole genome shotgun (WGS) entry which is preliminary data.</text>
</comment>
<name>A0ABW3CI31_9ACTN</name>
<dbReference type="InterPro" id="IPR036397">
    <property type="entry name" value="RNaseH_sf"/>
</dbReference>
<dbReference type="EMBL" id="JBHTIR010002733">
    <property type="protein sequence ID" value="MFD0854158.1"/>
    <property type="molecule type" value="Genomic_DNA"/>
</dbReference>
<sequence length="180" mass="19350">MQPRVIGLDLAAESTGVALPDGTTSTVKAPKAAGKKRTLLDDLNRLNHVGSTIAYLLADHKPDLVVIEDYAAGIKSAAAHRLAEIGGCVRWSCYVHDLPIALVNNMHLKIYATGAARGVEKGDMRISALKRAGAEFANDDECDAWWLRAMGLDHLGHAPVTLPKTHRNALAKVEWPEVSA</sequence>
<evidence type="ECO:0000313" key="2">
    <source>
        <dbReference type="Proteomes" id="UP001597083"/>
    </source>
</evidence>
<evidence type="ECO:0008006" key="3">
    <source>
        <dbReference type="Google" id="ProtNLM"/>
    </source>
</evidence>
<reference evidence="2" key="1">
    <citation type="journal article" date="2019" name="Int. J. Syst. Evol. Microbiol.">
        <title>The Global Catalogue of Microorganisms (GCM) 10K type strain sequencing project: providing services to taxonomists for standard genome sequencing and annotation.</title>
        <authorList>
            <consortium name="The Broad Institute Genomics Platform"/>
            <consortium name="The Broad Institute Genome Sequencing Center for Infectious Disease"/>
            <person name="Wu L."/>
            <person name="Ma J."/>
        </authorList>
    </citation>
    <scope>NUCLEOTIDE SEQUENCE [LARGE SCALE GENOMIC DNA]</scope>
    <source>
        <strain evidence="2">JCM 31696</strain>
    </source>
</reference>
<proteinExistence type="predicted"/>
<accession>A0ABW3CI31</accession>
<gene>
    <name evidence="1" type="ORF">ACFQ07_18115</name>
</gene>
<keyword evidence="2" id="KW-1185">Reference proteome</keyword>
<dbReference type="InterPro" id="IPR012337">
    <property type="entry name" value="RNaseH-like_sf"/>
</dbReference>
<organism evidence="1 2">
    <name type="scientific">Actinomadura adrarensis</name>
    <dbReference type="NCBI Taxonomy" id="1819600"/>
    <lineage>
        <taxon>Bacteria</taxon>
        <taxon>Bacillati</taxon>
        <taxon>Actinomycetota</taxon>
        <taxon>Actinomycetes</taxon>
        <taxon>Streptosporangiales</taxon>
        <taxon>Thermomonosporaceae</taxon>
        <taxon>Actinomadura</taxon>
    </lineage>
</organism>
<dbReference type="Proteomes" id="UP001597083">
    <property type="component" value="Unassembled WGS sequence"/>
</dbReference>
<evidence type="ECO:0000313" key="1">
    <source>
        <dbReference type="EMBL" id="MFD0854158.1"/>
    </source>
</evidence>
<dbReference type="SUPFAM" id="SSF53098">
    <property type="entry name" value="Ribonuclease H-like"/>
    <property type="match status" value="1"/>
</dbReference>
<dbReference type="Gene3D" id="3.30.420.10">
    <property type="entry name" value="Ribonuclease H-like superfamily/Ribonuclease H"/>
    <property type="match status" value="1"/>
</dbReference>